<evidence type="ECO:0000256" key="1">
    <source>
        <dbReference type="SAM" id="SignalP"/>
    </source>
</evidence>
<gene>
    <name evidence="2" type="ORF">F511_16405</name>
</gene>
<proteinExistence type="predicted"/>
<dbReference type="AlphaFoldDB" id="A0A2Z7CJ60"/>
<dbReference type="GO" id="GO:0016740">
    <property type="term" value="F:transferase activity"/>
    <property type="evidence" value="ECO:0007669"/>
    <property type="project" value="UniProtKB-KW"/>
</dbReference>
<dbReference type="EMBL" id="KQ995330">
    <property type="protein sequence ID" value="KZV47018.1"/>
    <property type="molecule type" value="Genomic_DNA"/>
</dbReference>
<keyword evidence="2" id="KW-0808">Transferase</keyword>
<sequence>MEHEGMVAMFEALLLSRLSGFLGCSSTIYEAALVEFFHNASVRDGLNDLLEVPKDLVFEARSAFSYDGKHISTSYSIGYPRMSASGESSTTIHRLLHASGSHPISPPNDPNPELIFYSEPIRSCAALLRADPA</sequence>
<keyword evidence="1" id="KW-0732">Signal</keyword>
<accession>A0A2Z7CJ60</accession>
<name>A0A2Z7CJ60_9LAMI</name>
<evidence type="ECO:0000313" key="2">
    <source>
        <dbReference type="EMBL" id="KZV47018.1"/>
    </source>
</evidence>
<feature type="chain" id="PRO_5016399000" evidence="1">
    <location>
        <begin position="24"/>
        <end position="133"/>
    </location>
</feature>
<keyword evidence="3" id="KW-1185">Reference proteome</keyword>
<dbReference type="Proteomes" id="UP000250235">
    <property type="component" value="Unassembled WGS sequence"/>
</dbReference>
<feature type="signal peptide" evidence="1">
    <location>
        <begin position="1"/>
        <end position="23"/>
    </location>
</feature>
<protein>
    <submittedName>
        <fullName evidence="2">Shikimate O-hydroxycinnamoyltransferase-like</fullName>
    </submittedName>
</protein>
<evidence type="ECO:0000313" key="3">
    <source>
        <dbReference type="Proteomes" id="UP000250235"/>
    </source>
</evidence>
<organism evidence="2 3">
    <name type="scientific">Dorcoceras hygrometricum</name>
    <dbReference type="NCBI Taxonomy" id="472368"/>
    <lineage>
        <taxon>Eukaryota</taxon>
        <taxon>Viridiplantae</taxon>
        <taxon>Streptophyta</taxon>
        <taxon>Embryophyta</taxon>
        <taxon>Tracheophyta</taxon>
        <taxon>Spermatophyta</taxon>
        <taxon>Magnoliopsida</taxon>
        <taxon>eudicotyledons</taxon>
        <taxon>Gunneridae</taxon>
        <taxon>Pentapetalae</taxon>
        <taxon>asterids</taxon>
        <taxon>lamiids</taxon>
        <taxon>Lamiales</taxon>
        <taxon>Gesneriaceae</taxon>
        <taxon>Didymocarpoideae</taxon>
        <taxon>Trichosporeae</taxon>
        <taxon>Loxocarpinae</taxon>
        <taxon>Dorcoceras</taxon>
    </lineage>
</organism>
<reference evidence="2 3" key="1">
    <citation type="journal article" date="2015" name="Proc. Natl. Acad. Sci. U.S.A.">
        <title>The resurrection genome of Boea hygrometrica: A blueprint for survival of dehydration.</title>
        <authorList>
            <person name="Xiao L."/>
            <person name="Yang G."/>
            <person name="Zhang L."/>
            <person name="Yang X."/>
            <person name="Zhao S."/>
            <person name="Ji Z."/>
            <person name="Zhou Q."/>
            <person name="Hu M."/>
            <person name="Wang Y."/>
            <person name="Chen M."/>
            <person name="Xu Y."/>
            <person name="Jin H."/>
            <person name="Xiao X."/>
            <person name="Hu G."/>
            <person name="Bao F."/>
            <person name="Hu Y."/>
            <person name="Wan P."/>
            <person name="Li L."/>
            <person name="Deng X."/>
            <person name="Kuang T."/>
            <person name="Xiang C."/>
            <person name="Zhu J.K."/>
            <person name="Oliver M.J."/>
            <person name="He Y."/>
        </authorList>
    </citation>
    <scope>NUCLEOTIDE SEQUENCE [LARGE SCALE GENOMIC DNA]</scope>
    <source>
        <strain evidence="3">cv. XS01</strain>
    </source>
</reference>